<dbReference type="AlphaFoldDB" id="A0A0B7N1U9"/>
<reference evidence="1 2" key="1">
    <citation type="submission" date="2014-09" db="EMBL/GenBank/DDBJ databases">
        <authorList>
            <person name="Ellenberger Sabrina"/>
        </authorList>
    </citation>
    <scope>NUCLEOTIDE SEQUENCE [LARGE SCALE GENOMIC DNA]</scope>
    <source>
        <strain evidence="1 2">CBS 412.66</strain>
    </source>
</reference>
<gene>
    <name evidence="1" type="primary">PARPA_02969.1 scaffold 5990</name>
</gene>
<organism evidence="1 2">
    <name type="scientific">Parasitella parasitica</name>
    <dbReference type="NCBI Taxonomy" id="35722"/>
    <lineage>
        <taxon>Eukaryota</taxon>
        <taxon>Fungi</taxon>
        <taxon>Fungi incertae sedis</taxon>
        <taxon>Mucoromycota</taxon>
        <taxon>Mucoromycotina</taxon>
        <taxon>Mucoromycetes</taxon>
        <taxon>Mucorales</taxon>
        <taxon>Mucorineae</taxon>
        <taxon>Mucoraceae</taxon>
        <taxon>Parasitella</taxon>
    </lineage>
</organism>
<dbReference type="Proteomes" id="UP000054107">
    <property type="component" value="Unassembled WGS sequence"/>
</dbReference>
<name>A0A0B7N1U9_9FUNG</name>
<accession>A0A0B7N1U9</accession>
<protein>
    <submittedName>
        <fullName evidence="1">Uncharacterized protein</fullName>
    </submittedName>
</protein>
<evidence type="ECO:0000313" key="2">
    <source>
        <dbReference type="Proteomes" id="UP000054107"/>
    </source>
</evidence>
<sequence length="135" mass="15456">MSSISTYSTIYGSLTKKAYLTDITFSYFMGLNNFDAVDLFSDEKKITLTIKPTAPPPQLTTDELLFEQYLIITFSSEHTQRRWSRDQVRELFRMHLVDNIKVTHAAVLSEINSNTALGYIRQAKNGLNKQPNEEA</sequence>
<proteinExistence type="predicted"/>
<keyword evidence="2" id="KW-1185">Reference proteome</keyword>
<dbReference type="EMBL" id="LN721622">
    <property type="protein sequence ID" value="CEP09475.1"/>
    <property type="molecule type" value="Genomic_DNA"/>
</dbReference>
<evidence type="ECO:0000313" key="1">
    <source>
        <dbReference type="EMBL" id="CEP09475.1"/>
    </source>
</evidence>